<dbReference type="EMBL" id="MEIP01000025">
    <property type="protein sequence ID" value="PIT45282.1"/>
    <property type="molecule type" value="Genomic_DNA"/>
</dbReference>
<reference evidence="5 6" key="1">
    <citation type="journal article" date="2017" name="MBio">
        <title>Type VI secretion-mediated competition in the bee gut microbiome.</title>
        <authorList>
            <person name="Steele M.I."/>
            <person name="Kwong W.K."/>
            <person name="Powell J.E."/>
            <person name="Whiteley M."/>
            <person name="Moran N.A."/>
        </authorList>
    </citation>
    <scope>NUCLEOTIDE SEQUENCE [LARGE SCALE GENOMIC DNA]</scope>
    <source>
        <strain evidence="5 6">Ruf1-X</strain>
    </source>
</reference>
<dbReference type="EMBL" id="MEIP01000013">
    <property type="protein sequence ID" value="PIT48361.1"/>
    <property type="molecule type" value="Genomic_DNA"/>
</dbReference>
<evidence type="ECO:0000313" key="2">
    <source>
        <dbReference type="EMBL" id="PIT45282.1"/>
    </source>
</evidence>
<accession>A0A2N9XLB3</accession>
<evidence type="ECO:0000256" key="1">
    <source>
        <dbReference type="SAM" id="Phobius"/>
    </source>
</evidence>
<comment type="caution">
    <text evidence="5">The sequence shown here is derived from an EMBL/GenBank/DDBJ whole genome shotgun (WGS) entry which is preliminary data.</text>
</comment>
<evidence type="ECO:0000313" key="6">
    <source>
        <dbReference type="Proteomes" id="UP000229970"/>
    </source>
</evidence>
<dbReference type="EMBL" id="MEIP01000011">
    <property type="protein sequence ID" value="PIT49118.1"/>
    <property type="molecule type" value="Genomic_DNA"/>
</dbReference>
<keyword evidence="1" id="KW-0812">Transmembrane</keyword>
<dbReference type="AlphaFoldDB" id="A0A2N9XLB3"/>
<evidence type="ECO:0000313" key="5">
    <source>
        <dbReference type="EMBL" id="PIT49118.1"/>
    </source>
</evidence>
<feature type="transmembrane region" description="Helical" evidence="1">
    <location>
        <begin position="35"/>
        <end position="58"/>
    </location>
</feature>
<organism evidence="5 6">
    <name type="scientific">Snodgrassella alvi</name>
    <dbReference type="NCBI Taxonomy" id="1196083"/>
    <lineage>
        <taxon>Bacteria</taxon>
        <taxon>Pseudomonadati</taxon>
        <taxon>Pseudomonadota</taxon>
        <taxon>Betaproteobacteria</taxon>
        <taxon>Neisseriales</taxon>
        <taxon>Neisseriaceae</taxon>
        <taxon>Snodgrassella</taxon>
    </lineage>
</organism>
<dbReference type="Proteomes" id="UP000229970">
    <property type="component" value="Unassembled WGS sequence"/>
</dbReference>
<sequence length="59" mass="6956">MLNLQFVLILLAFFFKKKPDFVVNWTQKQEKKTSFLIEILVLISIYYGAFMGYGNVYIA</sequence>
<name>A0A2N9XLB3_9NEIS</name>
<keyword evidence="1" id="KW-1133">Transmembrane helix</keyword>
<gene>
    <name evidence="5" type="ORF">BHC46_02450</name>
    <name evidence="4" type="ORF">BHC46_03835</name>
    <name evidence="3" type="ORF">BHC46_07460</name>
    <name evidence="2" type="ORF">BHC46_09165</name>
</gene>
<proteinExistence type="predicted"/>
<keyword evidence="1" id="KW-0472">Membrane</keyword>
<evidence type="ECO:0000313" key="3">
    <source>
        <dbReference type="EMBL" id="PIT47290.1"/>
    </source>
</evidence>
<evidence type="ECO:0000313" key="4">
    <source>
        <dbReference type="EMBL" id="PIT48361.1"/>
    </source>
</evidence>
<dbReference type="EMBL" id="MEIP01000018">
    <property type="protein sequence ID" value="PIT47290.1"/>
    <property type="molecule type" value="Genomic_DNA"/>
</dbReference>
<protein>
    <submittedName>
        <fullName evidence="5">Uncharacterized protein</fullName>
    </submittedName>
</protein>